<feature type="compositionally biased region" description="Polar residues" evidence="1">
    <location>
        <begin position="108"/>
        <end position="121"/>
    </location>
</feature>
<feature type="chain" id="PRO_5046655717" evidence="2">
    <location>
        <begin position="21"/>
        <end position="223"/>
    </location>
</feature>
<reference evidence="3 4" key="1">
    <citation type="submission" date="2023-04" db="EMBL/GenBank/DDBJ databases">
        <title>Genome of Basidiobolus ranarum AG-B5.</title>
        <authorList>
            <person name="Stajich J.E."/>
            <person name="Carter-House D."/>
            <person name="Gryganskyi A."/>
        </authorList>
    </citation>
    <scope>NUCLEOTIDE SEQUENCE [LARGE SCALE GENOMIC DNA]</scope>
    <source>
        <strain evidence="3 4">AG-B5</strain>
    </source>
</reference>
<name>A0ABR2WQ31_9FUNG</name>
<evidence type="ECO:0000256" key="2">
    <source>
        <dbReference type="SAM" id="SignalP"/>
    </source>
</evidence>
<evidence type="ECO:0000313" key="4">
    <source>
        <dbReference type="Proteomes" id="UP001479436"/>
    </source>
</evidence>
<dbReference type="EMBL" id="JASJQH010000591">
    <property type="protein sequence ID" value="KAK9763632.1"/>
    <property type="molecule type" value="Genomic_DNA"/>
</dbReference>
<feature type="region of interest" description="Disordered" evidence="1">
    <location>
        <begin position="68"/>
        <end position="121"/>
    </location>
</feature>
<protein>
    <submittedName>
        <fullName evidence="3">Uncharacterized protein</fullName>
    </submittedName>
</protein>
<keyword evidence="2" id="KW-0732">Signal</keyword>
<gene>
    <name evidence="3" type="ORF">K7432_009514</name>
</gene>
<keyword evidence="4" id="KW-1185">Reference proteome</keyword>
<comment type="caution">
    <text evidence="3">The sequence shown here is derived from an EMBL/GenBank/DDBJ whole genome shotgun (WGS) entry which is preliminary data.</text>
</comment>
<feature type="signal peptide" evidence="2">
    <location>
        <begin position="1"/>
        <end position="20"/>
    </location>
</feature>
<evidence type="ECO:0000256" key="1">
    <source>
        <dbReference type="SAM" id="MobiDB-lite"/>
    </source>
</evidence>
<organism evidence="3 4">
    <name type="scientific">Basidiobolus ranarum</name>
    <dbReference type="NCBI Taxonomy" id="34480"/>
    <lineage>
        <taxon>Eukaryota</taxon>
        <taxon>Fungi</taxon>
        <taxon>Fungi incertae sedis</taxon>
        <taxon>Zoopagomycota</taxon>
        <taxon>Entomophthoromycotina</taxon>
        <taxon>Basidiobolomycetes</taxon>
        <taxon>Basidiobolales</taxon>
        <taxon>Basidiobolaceae</taxon>
        <taxon>Basidiobolus</taxon>
    </lineage>
</organism>
<feature type="compositionally biased region" description="Basic and acidic residues" evidence="1">
    <location>
        <begin position="83"/>
        <end position="101"/>
    </location>
</feature>
<accession>A0ABR2WQ31</accession>
<dbReference type="Proteomes" id="UP001479436">
    <property type="component" value="Unassembled WGS sequence"/>
</dbReference>
<evidence type="ECO:0000313" key="3">
    <source>
        <dbReference type="EMBL" id="KAK9763632.1"/>
    </source>
</evidence>
<proteinExistence type="predicted"/>
<sequence length="223" mass="25135">MRFTTYAVVYTLVAVTWVNAVPTPRRNLNIDEVRYGPAKEYNAIREMYAAQSYREHKYDTSSRRIYTKPSLSREDQSYGEDEYFSRRLELDGESEDTRSPDTDLNEQPDINQTAGNIDSTNDVINPIDTDSNNCPNIKAALVSQGLRAEAVICLDKLLVIYPFKAIRDESQKEILVKVVSLIGGNSNDERALLTCNTIRAHLRALGIQVDAEVCLTGLIQINL</sequence>